<dbReference type="Proteomes" id="UP000037122">
    <property type="component" value="Unassembled WGS sequence"/>
</dbReference>
<protein>
    <submittedName>
        <fullName evidence="1">Uncharacterized protein</fullName>
    </submittedName>
</protein>
<reference evidence="2" key="1">
    <citation type="journal article" date="2015" name="BMC Genomics">
        <title>Draft genome of a commonly misdiagnosed multidrug resistant pathogen Candida auris.</title>
        <authorList>
            <person name="Chatterjee S."/>
            <person name="Alampalli S.V."/>
            <person name="Nageshan R.K."/>
            <person name="Chettiar S.T."/>
            <person name="Joshi S."/>
            <person name="Tatu U.S."/>
        </authorList>
    </citation>
    <scope>NUCLEOTIDE SEQUENCE [LARGE SCALE GENOMIC DNA]</scope>
    <source>
        <strain evidence="2">6684</strain>
    </source>
</reference>
<dbReference type="VEuPathDB" id="FungiDB:QG37_03847"/>
<name>A0A0L0NYP9_CANAR</name>
<gene>
    <name evidence="1" type="ORF">QG37_03847</name>
</gene>
<evidence type="ECO:0000313" key="2">
    <source>
        <dbReference type="Proteomes" id="UP000037122"/>
    </source>
</evidence>
<dbReference type="AlphaFoldDB" id="A0A0L0NYP9"/>
<organism evidence="1 2">
    <name type="scientific">Candidozyma auris</name>
    <name type="common">Yeast</name>
    <name type="synonym">Candida auris</name>
    <dbReference type="NCBI Taxonomy" id="498019"/>
    <lineage>
        <taxon>Eukaryota</taxon>
        <taxon>Fungi</taxon>
        <taxon>Dikarya</taxon>
        <taxon>Ascomycota</taxon>
        <taxon>Saccharomycotina</taxon>
        <taxon>Pichiomycetes</taxon>
        <taxon>Metschnikowiaceae</taxon>
        <taxon>Candidozyma</taxon>
    </lineage>
</organism>
<evidence type="ECO:0000313" key="1">
    <source>
        <dbReference type="EMBL" id="KND99302.1"/>
    </source>
</evidence>
<accession>A0A0L0NYP9</accession>
<comment type="caution">
    <text evidence="1">The sequence shown here is derived from an EMBL/GenBank/DDBJ whole genome shotgun (WGS) entry which is preliminary data.</text>
</comment>
<dbReference type="EMBL" id="LGST01000025">
    <property type="protein sequence ID" value="KND99302.1"/>
    <property type="molecule type" value="Genomic_DNA"/>
</dbReference>
<sequence length="56" mass="6698">MLKMNDPKNVYRGCWIILHLLKDTMEALMCGLIDKPRARYHLTFIRAQLGRMFNFI</sequence>
<proteinExistence type="predicted"/>